<feature type="region of interest" description="Disordered" evidence="14">
    <location>
        <begin position="90"/>
        <end position="112"/>
    </location>
</feature>
<feature type="transmembrane region" description="Helical" evidence="13">
    <location>
        <begin position="581"/>
        <end position="605"/>
    </location>
</feature>
<keyword evidence="10 13" id="KW-1133">Transmembrane helix</keyword>
<gene>
    <name evidence="17" type="ORF">BDEG_23666</name>
</gene>
<dbReference type="NCBIfam" id="TIGR01657">
    <property type="entry name" value="P-ATPase-V"/>
    <property type="match status" value="1"/>
</dbReference>
<dbReference type="EC" id="7.2.2.-" evidence="13"/>
<feature type="region of interest" description="Disordered" evidence="14">
    <location>
        <begin position="729"/>
        <end position="751"/>
    </location>
</feature>
<comment type="catalytic activity">
    <reaction evidence="12 13">
        <text>ATP + H2O = ADP + phosphate + H(+)</text>
        <dbReference type="Rhea" id="RHEA:13065"/>
        <dbReference type="ChEBI" id="CHEBI:15377"/>
        <dbReference type="ChEBI" id="CHEBI:15378"/>
        <dbReference type="ChEBI" id="CHEBI:30616"/>
        <dbReference type="ChEBI" id="CHEBI:43474"/>
        <dbReference type="ChEBI" id="CHEBI:456216"/>
    </reaction>
</comment>
<dbReference type="InterPro" id="IPR001757">
    <property type="entry name" value="P_typ_ATPase"/>
</dbReference>
<evidence type="ECO:0000259" key="15">
    <source>
        <dbReference type="Pfam" id="PF00122"/>
    </source>
</evidence>
<evidence type="ECO:0000313" key="18">
    <source>
        <dbReference type="Proteomes" id="UP000077115"/>
    </source>
</evidence>
<dbReference type="SUPFAM" id="SSF81665">
    <property type="entry name" value="Calcium ATPase, transmembrane domain M"/>
    <property type="match status" value="1"/>
</dbReference>
<evidence type="ECO:0000256" key="5">
    <source>
        <dbReference type="ARBA" id="ARBA00022723"/>
    </source>
</evidence>
<dbReference type="GO" id="GO:0019829">
    <property type="term" value="F:ATPase-coupled monoatomic cation transmembrane transporter activity"/>
    <property type="evidence" value="ECO:0007669"/>
    <property type="project" value="UniProtKB-UniRule"/>
</dbReference>
<evidence type="ECO:0000256" key="12">
    <source>
        <dbReference type="ARBA" id="ARBA00049360"/>
    </source>
</evidence>
<dbReference type="InterPro" id="IPR047819">
    <property type="entry name" value="P5A-ATPase_N"/>
</dbReference>
<feature type="domain" description="P5B-type ATPase N-terminal" evidence="16">
    <location>
        <begin position="174"/>
        <end position="286"/>
    </location>
</feature>
<accession>A0A177WJ82</accession>
<dbReference type="Gene3D" id="2.70.150.10">
    <property type="entry name" value="Calcium-transporting ATPase, cytoplasmic transduction domain A"/>
    <property type="match status" value="2"/>
</dbReference>
<keyword evidence="9 13" id="KW-1278">Translocase</keyword>
<dbReference type="eggNOG" id="KOG0208">
    <property type="taxonomic scope" value="Eukaryota"/>
</dbReference>
<reference evidence="17 18" key="1">
    <citation type="submission" date="2006-10" db="EMBL/GenBank/DDBJ databases">
        <title>The Genome Sequence of Batrachochytrium dendrobatidis JEL423.</title>
        <authorList>
            <consortium name="The Broad Institute Genome Sequencing Platform"/>
            <person name="Birren B."/>
            <person name="Lander E."/>
            <person name="Galagan J."/>
            <person name="Cuomo C."/>
            <person name="Devon K."/>
            <person name="Jaffe D."/>
            <person name="Butler J."/>
            <person name="Alvarez P."/>
            <person name="Gnerre S."/>
            <person name="Grabherr M."/>
            <person name="Kleber M."/>
            <person name="Mauceli E."/>
            <person name="Brockman W."/>
            <person name="Young S."/>
            <person name="LaButti K."/>
            <person name="Sykes S."/>
            <person name="DeCaprio D."/>
            <person name="Crawford M."/>
            <person name="Koehrsen M."/>
            <person name="Engels R."/>
            <person name="Montgomery P."/>
            <person name="Pearson M."/>
            <person name="Howarth C."/>
            <person name="Larson L."/>
            <person name="White J."/>
            <person name="O'Leary S."/>
            <person name="Kodira C."/>
            <person name="Zeng Q."/>
            <person name="Yandava C."/>
            <person name="Alvarado L."/>
            <person name="Longcore J."/>
            <person name="James T."/>
        </authorList>
    </citation>
    <scope>NUCLEOTIDE SEQUENCE [LARGE SCALE GENOMIC DNA]</scope>
    <source>
        <strain evidence="17 18">JEL423</strain>
    </source>
</reference>
<dbReference type="SUPFAM" id="SSF81660">
    <property type="entry name" value="Metal cation-transporting ATPase, ATP-binding domain N"/>
    <property type="match status" value="1"/>
</dbReference>
<dbReference type="InterPro" id="IPR036412">
    <property type="entry name" value="HAD-like_sf"/>
</dbReference>
<dbReference type="SUPFAM" id="SSF81653">
    <property type="entry name" value="Calcium ATPase, transduction domain A"/>
    <property type="match status" value="1"/>
</dbReference>
<comment type="subcellular location">
    <subcellularLocation>
        <location evidence="1 13">Membrane</location>
        <topology evidence="1 13">Multi-pass membrane protein</topology>
    </subcellularLocation>
</comment>
<evidence type="ECO:0000256" key="9">
    <source>
        <dbReference type="ARBA" id="ARBA00022967"/>
    </source>
</evidence>
<dbReference type="InterPro" id="IPR023299">
    <property type="entry name" value="ATPase_P-typ_cyto_dom_N"/>
</dbReference>
<dbReference type="GO" id="GO:0016020">
    <property type="term" value="C:membrane"/>
    <property type="evidence" value="ECO:0007669"/>
    <property type="project" value="UniProtKB-SubCell"/>
</dbReference>
<evidence type="ECO:0000256" key="11">
    <source>
        <dbReference type="ARBA" id="ARBA00023136"/>
    </source>
</evidence>
<feature type="transmembrane region" description="Helical" evidence="13">
    <location>
        <begin position="342"/>
        <end position="361"/>
    </location>
</feature>
<dbReference type="OrthoDB" id="48943at2759"/>
<dbReference type="FunFam" id="1.20.1110.10:FF:000023">
    <property type="entry name" value="Cation-transporting ATPase"/>
    <property type="match status" value="1"/>
</dbReference>
<evidence type="ECO:0000256" key="2">
    <source>
        <dbReference type="ARBA" id="ARBA00006000"/>
    </source>
</evidence>
<feature type="transmembrane region" description="Helical" evidence="13">
    <location>
        <begin position="617"/>
        <end position="637"/>
    </location>
</feature>
<feature type="transmembrane region" description="Helical" evidence="13">
    <location>
        <begin position="1277"/>
        <end position="1296"/>
    </location>
</feature>
<dbReference type="InterPro" id="IPR059000">
    <property type="entry name" value="ATPase_P-type_domA"/>
</dbReference>
<keyword evidence="8 13" id="KW-0460">Magnesium</keyword>
<dbReference type="NCBIfam" id="TIGR01494">
    <property type="entry name" value="ATPase_P-type"/>
    <property type="match status" value="1"/>
</dbReference>
<dbReference type="PROSITE" id="PS01229">
    <property type="entry name" value="COF_2"/>
    <property type="match status" value="1"/>
</dbReference>
<dbReference type="GO" id="GO:0005524">
    <property type="term" value="F:ATP binding"/>
    <property type="evidence" value="ECO:0007669"/>
    <property type="project" value="UniProtKB-UniRule"/>
</dbReference>
<dbReference type="GO" id="GO:0006874">
    <property type="term" value="P:intracellular calcium ion homeostasis"/>
    <property type="evidence" value="ECO:0007669"/>
    <property type="project" value="TreeGrafter"/>
</dbReference>
<dbReference type="SFLD" id="SFLDG00002">
    <property type="entry name" value="C1.7:_P-type_atpase_like"/>
    <property type="match status" value="1"/>
</dbReference>
<evidence type="ECO:0000259" key="16">
    <source>
        <dbReference type="Pfam" id="PF12409"/>
    </source>
</evidence>
<feature type="transmembrane region" description="Helical" evidence="13">
    <location>
        <begin position="1364"/>
        <end position="1383"/>
    </location>
</feature>
<dbReference type="FunFam" id="3.40.50.1000:FF:000068">
    <property type="entry name" value="Cation-transporting ATPase"/>
    <property type="match status" value="1"/>
</dbReference>
<dbReference type="PRINTS" id="PR00119">
    <property type="entry name" value="CATATPASE"/>
</dbReference>
<proteinExistence type="inferred from homology"/>
<evidence type="ECO:0000256" key="8">
    <source>
        <dbReference type="ARBA" id="ARBA00022842"/>
    </source>
</evidence>
<dbReference type="InterPro" id="IPR018303">
    <property type="entry name" value="ATPase_P-typ_P_site"/>
</dbReference>
<dbReference type="Pfam" id="PF12409">
    <property type="entry name" value="P5-ATPase"/>
    <property type="match status" value="1"/>
</dbReference>
<sequence length="1445" mass="161248">MSSSTNKKSHTSANGDFTHSSDCSDLDTVTVHSALLSNSATEFTSSTFVSKTTEAGNGSELSDGSSFGAAMTRQNFLWANPRTSSLSLIINSHGASDNPSTGAEGSDTQVSLSATSSHNEASLYSKHRSEIPTPQTAFQTNYTRLPSSSNPYQQLSDLACKQDIQVDEDLSFIVEGRIVTPMSLAIYYFLCIITGGAYLLLCRWYIQLEVKTRTRSCILQQASHVYLINHWGEQSLEPVRKATFAGKLSSAFPQHFDPSLPVSQIPQDILLSYLMYFEYRYFKFILDPVSGKFLPNYIWRDPKWQSVNYITSNRDSNLEISRKVTLFGSNTINIKEKSTFRLLVDEVLHPFFVFQIASIILWCLDSYYQYAICILIITTTSALATLIDTKGMLRRIRELSRFSCQVRYWRDGAWSYGRSEELVPGDLFELESGQIPIVPCDAILLVGDCIVNESMLTGESLPVSKSPATDQDICAINFEEEEPSSSSRMSRFFLFSGTEMIRVRPGITRSDRTVDGDSIHSPSLANLVDQPTTIQDPLATRRGAVAVVVRTGFNTTKGSLVRSILFPRPNKFKFYQDSFRFIGVLAIISGLGFTSSLYFFIQLGMPWTTIMLRALDLITIVVPPALPATLAIGTSFAMSRLRQTNIFCTSPPRVNICGKINVMCFDKTGTLTQEGLDVLGIRFTSPCLHKGETPFEDVPQPNAPTRFSGLHRNMDALVPAFATNQRIDFSNKPTKGSMNMPSPSPRTSYSSGGPLNVSYSANQSGVSLFSPRELAMGGVTTIESEHTYPLIVCAMATCHSIKVVKGALVGDPLDLRMFDFTGWHLEEDANTQPSGFFRRRLSRTHSIGSGQSHHAAAMMVVRPSWVPDFDTVVNGSRYGGRVGSEEVFTELGVVREFEFISRLRRMSVIVRQMRYWSSMYSPGLADSATTPSSVASKDMKVFVKGAPEVMRSICISSSLPPDFDEQLRNYTHHGYRVIACAWRKLESMTWSNMMKLKRSAVECDLHFLGFIVFENKLKAGTTPVIQTLHKAKIRQVMCTGDSLLTSISVSRECGLIDPEKTVYVPRFVEGEAHEEFARIIWEDVDKSGSVLDGEFLKPVLPTGHPLARRSSSSLARSTSRLQQSWAESLEIQLNNYELAITGDVFQWMLDFSNDETFERMLVKCQVFSRMSPDQKHFLVENLQHLGYCVGFCGDGTNDCGALKAADTGLSLSEAEASVAAPFTSKSSDLECVLRVIREGRAALVTSFSCFKYMALYSLIQFTTVSLLYSIGQNIEDFQFMYIDLMLIIPIAVFMGRTGPYSSIASKRPTASLVSKKVLTSLIGQVIIQATFQFFVFFWVRSQPWYYKGKADMENQTYSSFENTSVFLVSCFQYIIVAVVFTVGPPYQETIWKNDHISYSSDCSNGVGHGSRMTDQLLRVKVRKWKDRGKIFKVILEDFKVHSAIS</sequence>
<keyword evidence="11 13" id="KW-0472">Membrane</keyword>
<keyword evidence="6 13" id="KW-0547">Nucleotide-binding</keyword>
<dbReference type="EMBL" id="DS022303">
    <property type="protein sequence ID" value="OAJ39862.1"/>
    <property type="molecule type" value="Genomic_DNA"/>
</dbReference>
<dbReference type="PROSITE" id="PS00154">
    <property type="entry name" value="ATPASE_E1_E2"/>
    <property type="match status" value="1"/>
</dbReference>
<dbReference type="GO" id="GO:0016887">
    <property type="term" value="F:ATP hydrolysis activity"/>
    <property type="evidence" value="ECO:0007669"/>
    <property type="project" value="InterPro"/>
</dbReference>
<dbReference type="InterPro" id="IPR006544">
    <property type="entry name" value="P-type_TPase_V"/>
</dbReference>
<dbReference type="SFLD" id="SFLDS00003">
    <property type="entry name" value="Haloacid_Dehalogenase"/>
    <property type="match status" value="1"/>
</dbReference>
<keyword evidence="3" id="KW-0597">Phosphoprotein</keyword>
<dbReference type="InterPro" id="IPR008250">
    <property type="entry name" value="ATPase_P-typ_transduc_dom_A_sf"/>
</dbReference>
<keyword evidence="7 13" id="KW-0067">ATP-binding</keyword>
<keyword evidence="5 13" id="KW-0479">Metal-binding</keyword>
<dbReference type="Gene3D" id="3.40.50.1000">
    <property type="entry name" value="HAD superfamily/HAD-like"/>
    <property type="match status" value="2"/>
</dbReference>
<dbReference type="GO" id="GO:0140358">
    <property type="term" value="F:P-type transmembrane transporter activity"/>
    <property type="evidence" value="ECO:0007669"/>
    <property type="project" value="InterPro"/>
</dbReference>
<dbReference type="InterPro" id="IPR023298">
    <property type="entry name" value="ATPase_P-typ_TM_dom_sf"/>
</dbReference>
<dbReference type="SFLD" id="SFLDF00027">
    <property type="entry name" value="p-type_atpase"/>
    <property type="match status" value="1"/>
</dbReference>
<evidence type="ECO:0000256" key="7">
    <source>
        <dbReference type="ARBA" id="ARBA00022840"/>
    </source>
</evidence>
<protein>
    <recommendedName>
        <fullName evidence="13">Cation-transporting ATPase</fullName>
        <ecNumber evidence="13">7.2.2.-</ecNumber>
    </recommendedName>
</protein>
<dbReference type="STRING" id="403673.A0A177WJ82"/>
<evidence type="ECO:0000256" key="4">
    <source>
        <dbReference type="ARBA" id="ARBA00022692"/>
    </source>
</evidence>
<feature type="transmembrane region" description="Helical" evidence="13">
    <location>
        <begin position="1317"/>
        <end position="1339"/>
    </location>
</feature>
<feature type="transmembrane region" description="Helical" evidence="13">
    <location>
        <begin position="185"/>
        <end position="206"/>
    </location>
</feature>
<dbReference type="Gene3D" id="3.40.1110.10">
    <property type="entry name" value="Calcium-transporting ATPase, cytoplasmic domain N"/>
    <property type="match status" value="2"/>
</dbReference>
<feature type="transmembrane region" description="Helical" evidence="13">
    <location>
        <begin position="1253"/>
        <end position="1271"/>
    </location>
</feature>
<evidence type="ECO:0000313" key="17">
    <source>
        <dbReference type="EMBL" id="OAJ39862.1"/>
    </source>
</evidence>
<dbReference type="GO" id="GO:0046872">
    <property type="term" value="F:metal ion binding"/>
    <property type="evidence" value="ECO:0007669"/>
    <property type="project" value="UniProtKB-UniRule"/>
</dbReference>
<reference evidence="17 18" key="2">
    <citation type="submission" date="2016-05" db="EMBL/GenBank/DDBJ databases">
        <title>Lineage-specific infection strategies underlie the spectrum of fungal disease in amphibians.</title>
        <authorList>
            <person name="Cuomo C.A."/>
            <person name="Farrer R.A."/>
            <person name="James T."/>
            <person name="Longcore J."/>
            <person name="Birren B."/>
        </authorList>
    </citation>
    <scope>NUCLEOTIDE SEQUENCE [LARGE SCALE GENOMIC DNA]</scope>
    <source>
        <strain evidence="17 18">JEL423</strain>
    </source>
</reference>
<comment type="similarity">
    <text evidence="2 13">Belongs to the cation transport ATPase (P-type) (TC 3.A.3) family. Type V subfamily.</text>
</comment>
<feature type="domain" description="P-type ATPase A" evidence="15">
    <location>
        <begin position="405"/>
        <end position="563"/>
    </location>
</feature>
<evidence type="ECO:0000256" key="3">
    <source>
        <dbReference type="ARBA" id="ARBA00022553"/>
    </source>
</evidence>
<dbReference type="Pfam" id="PF00122">
    <property type="entry name" value="E1-E2_ATPase"/>
    <property type="match status" value="1"/>
</dbReference>
<dbReference type="PANTHER" id="PTHR45630">
    <property type="entry name" value="CATION-TRANSPORTING ATPASE-RELATED"/>
    <property type="match status" value="1"/>
</dbReference>
<dbReference type="SUPFAM" id="SSF56784">
    <property type="entry name" value="HAD-like"/>
    <property type="match status" value="1"/>
</dbReference>
<dbReference type="InterPro" id="IPR023214">
    <property type="entry name" value="HAD_sf"/>
</dbReference>
<evidence type="ECO:0000256" key="13">
    <source>
        <dbReference type="RuleBase" id="RU362082"/>
    </source>
</evidence>
<dbReference type="InterPro" id="IPR044492">
    <property type="entry name" value="P_typ_ATPase_HD_dom"/>
</dbReference>
<evidence type="ECO:0000256" key="14">
    <source>
        <dbReference type="SAM" id="MobiDB-lite"/>
    </source>
</evidence>
<dbReference type="PANTHER" id="PTHR45630:SF8">
    <property type="entry name" value="CATION-TRANSPORTING ATPASE"/>
    <property type="match status" value="1"/>
</dbReference>
<dbReference type="VEuPathDB" id="FungiDB:BDEG_23666"/>
<dbReference type="Proteomes" id="UP000077115">
    <property type="component" value="Unassembled WGS sequence"/>
</dbReference>
<evidence type="ECO:0000256" key="1">
    <source>
        <dbReference type="ARBA" id="ARBA00004141"/>
    </source>
</evidence>
<keyword evidence="4 13" id="KW-0812">Transmembrane</keyword>
<feature type="transmembrane region" description="Helical" evidence="13">
    <location>
        <begin position="367"/>
        <end position="387"/>
    </location>
</feature>
<organism evidence="17 18">
    <name type="scientific">Batrachochytrium dendrobatidis (strain JEL423)</name>
    <dbReference type="NCBI Taxonomy" id="403673"/>
    <lineage>
        <taxon>Eukaryota</taxon>
        <taxon>Fungi</taxon>
        <taxon>Fungi incertae sedis</taxon>
        <taxon>Chytridiomycota</taxon>
        <taxon>Chytridiomycota incertae sedis</taxon>
        <taxon>Chytridiomycetes</taxon>
        <taxon>Rhizophydiales</taxon>
        <taxon>Rhizophydiales incertae sedis</taxon>
        <taxon>Batrachochytrium</taxon>
    </lineage>
</organism>
<evidence type="ECO:0000256" key="10">
    <source>
        <dbReference type="ARBA" id="ARBA00022989"/>
    </source>
</evidence>
<name>A0A177WJ82_BATDL</name>
<evidence type="ECO:0000256" key="6">
    <source>
        <dbReference type="ARBA" id="ARBA00022741"/>
    </source>
</evidence>
<dbReference type="Gene3D" id="1.20.1110.10">
    <property type="entry name" value="Calcium-transporting ATPase, transmembrane domain"/>
    <property type="match status" value="1"/>
</dbReference>